<dbReference type="Pfam" id="PF00436">
    <property type="entry name" value="SSB"/>
    <property type="match status" value="1"/>
</dbReference>
<keyword evidence="6" id="KW-1185">Reference proteome</keyword>
<keyword evidence="1 2" id="KW-0238">DNA-binding</keyword>
<organism evidence="5 6">
    <name type="scientific">Gordonia jacobaea</name>
    <dbReference type="NCBI Taxonomy" id="122202"/>
    <lineage>
        <taxon>Bacteria</taxon>
        <taxon>Bacillati</taxon>
        <taxon>Actinomycetota</taxon>
        <taxon>Actinomycetes</taxon>
        <taxon>Mycobacteriales</taxon>
        <taxon>Gordoniaceae</taxon>
        <taxon>Gordonia</taxon>
    </lineage>
</organism>
<evidence type="ECO:0000256" key="3">
    <source>
        <dbReference type="RuleBase" id="RU000524"/>
    </source>
</evidence>
<accession>A0ABR5IGR0</accession>
<dbReference type="Gene3D" id="2.40.50.140">
    <property type="entry name" value="Nucleic acid-binding proteins"/>
    <property type="match status" value="1"/>
</dbReference>
<evidence type="ECO:0000256" key="4">
    <source>
        <dbReference type="SAM" id="MobiDB-lite"/>
    </source>
</evidence>
<dbReference type="SUPFAM" id="SSF50249">
    <property type="entry name" value="Nucleic acid-binding proteins"/>
    <property type="match status" value="1"/>
</dbReference>
<comment type="caution">
    <text evidence="5">The sequence shown here is derived from an EMBL/GenBank/DDBJ whole genome shotgun (WGS) entry which is preliminary data.</text>
</comment>
<reference evidence="5 6" key="1">
    <citation type="submission" date="2015-05" db="EMBL/GenBank/DDBJ databases">
        <title>Draft genome sequence of the bacterium Gordonia jacobaea a new member of the Gordonia genus.</title>
        <authorList>
            <person name="Jimenez-Galisteo G."/>
            <person name="Dominguez A."/>
            <person name="Munoz E."/>
            <person name="Vinas M."/>
        </authorList>
    </citation>
    <scope>NUCLEOTIDE SEQUENCE [LARGE SCALE GENOMIC DNA]</scope>
    <source>
        <strain evidence="6">mv1</strain>
    </source>
</reference>
<evidence type="ECO:0000256" key="2">
    <source>
        <dbReference type="PROSITE-ProRule" id="PRU00252"/>
    </source>
</evidence>
<name>A0ABR5IGR0_9ACTN</name>
<dbReference type="PROSITE" id="PS50935">
    <property type="entry name" value="SSB"/>
    <property type="match status" value="1"/>
</dbReference>
<dbReference type="NCBIfam" id="TIGR00621">
    <property type="entry name" value="ssb"/>
    <property type="match status" value="1"/>
</dbReference>
<evidence type="ECO:0000313" key="5">
    <source>
        <dbReference type="EMBL" id="KNA92926.1"/>
    </source>
</evidence>
<evidence type="ECO:0000313" key="6">
    <source>
        <dbReference type="Proteomes" id="UP000037247"/>
    </source>
</evidence>
<dbReference type="InterPro" id="IPR011344">
    <property type="entry name" value="ssDNA-bd"/>
</dbReference>
<dbReference type="GO" id="GO:0003677">
    <property type="term" value="F:DNA binding"/>
    <property type="evidence" value="ECO:0007669"/>
    <property type="project" value="UniProtKB-KW"/>
</dbReference>
<dbReference type="InterPro" id="IPR000424">
    <property type="entry name" value="Primosome_PriB/ssb"/>
</dbReference>
<evidence type="ECO:0000256" key="1">
    <source>
        <dbReference type="ARBA" id="ARBA00023125"/>
    </source>
</evidence>
<sequence>MYETYSTIVGRVISDPRRNRMANGDEVISFRMASNTRRRDRATGEWVDGNSLFLTVSCWRRLVAGVASAIEKGRPVIVHGAIHTNTYTTSDGESRTELEMIADSVGLDLARCVVEYRGRADSPAPRPADAQAAGVDSTGDATGAAA</sequence>
<feature type="region of interest" description="Disordered" evidence="4">
    <location>
        <begin position="120"/>
        <end position="146"/>
    </location>
</feature>
<dbReference type="CDD" id="cd04496">
    <property type="entry name" value="SSB_OBF"/>
    <property type="match status" value="1"/>
</dbReference>
<dbReference type="Proteomes" id="UP000037247">
    <property type="component" value="Unassembled WGS sequence"/>
</dbReference>
<dbReference type="RefSeq" id="WP_049697031.1">
    <property type="nucleotide sequence ID" value="NZ_JAQDQF010000001.1"/>
</dbReference>
<dbReference type="InterPro" id="IPR012340">
    <property type="entry name" value="NA-bd_OB-fold"/>
</dbReference>
<protein>
    <recommendedName>
        <fullName evidence="3">Single-stranded DNA-binding protein</fullName>
    </recommendedName>
</protein>
<proteinExistence type="predicted"/>
<feature type="compositionally biased region" description="Low complexity" evidence="4">
    <location>
        <begin position="121"/>
        <end position="134"/>
    </location>
</feature>
<dbReference type="EMBL" id="LDTZ01000013">
    <property type="protein sequence ID" value="KNA92926.1"/>
    <property type="molecule type" value="Genomic_DNA"/>
</dbReference>
<gene>
    <name evidence="5" type="ORF">ABW18_00120</name>
</gene>